<feature type="domain" description="Uncharacterised protein YfbK N-terminal" evidence="1">
    <location>
        <begin position="61"/>
        <end position="110"/>
    </location>
</feature>
<reference evidence="2 3" key="1">
    <citation type="submission" date="2018-06" db="EMBL/GenBank/DDBJ databases">
        <authorList>
            <consortium name="Pathogen Informatics"/>
            <person name="Doyle S."/>
        </authorList>
    </citation>
    <scope>NUCLEOTIDE SEQUENCE [LARGE SCALE GENOMIC DNA]</scope>
    <source>
        <strain evidence="2 3">NCTC13532</strain>
    </source>
</reference>
<dbReference type="EMBL" id="UFVR01000004">
    <property type="protein sequence ID" value="SUX48643.1"/>
    <property type="molecule type" value="Genomic_DNA"/>
</dbReference>
<organism evidence="2 3">
    <name type="scientific">Chryseobacterium indoltheticum</name>
    <dbReference type="NCBI Taxonomy" id="254"/>
    <lineage>
        <taxon>Bacteria</taxon>
        <taxon>Pseudomonadati</taxon>
        <taxon>Bacteroidota</taxon>
        <taxon>Flavobacteriia</taxon>
        <taxon>Flavobacteriales</taxon>
        <taxon>Weeksellaceae</taxon>
        <taxon>Chryseobacterium group</taxon>
        <taxon>Chryseobacterium</taxon>
    </lineage>
</organism>
<dbReference type="Pfam" id="PF12450">
    <property type="entry name" value="vWF_A"/>
    <property type="match status" value="1"/>
</dbReference>
<protein>
    <submittedName>
        <fullName evidence="2">von Willebrand factor</fullName>
    </submittedName>
</protein>
<dbReference type="PROSITE" id="PS51257">
    <property type="entry name" value="PROKAR_LIPOPROTEIN"/>
    <property type="match status" value="1"/>
</dbReference>
<dbReference type="InterPro" id="IPR022156">
    <property type="entry name" value="Uncharacterised_YfbK_N"/>
</dbReference>
<name>A0A381FQ67_9FLAO</name>
<proteinExistence type="predicted"/>
<accession>A0A381FQ67</accession>
<dbReference type="AlphaFoldDB" id="A0A381FQ67"/>
<gene>
    <name evidence="2" type="ORF">NCTC13532_04263</name>
</gene>
<evidence type="ECO:0000259" key="1">
    <source>
        <dbReference type="Pfam" id="PF12450"/>
    </source>
</evidence>
<sequence>MKKISLIIVAIAILTSCQKKKEEDAYAASMDMIMESPVMAKEVKIENSPNEKENNEEIDTSDEEYASLIENPFELTKNQPVSTFSIDVDNASYSNIRRMINEGQTVDKNASEN</sequence>
<evidence type="ECO:0000313" key="2">
    <source>
        <dbReference type="EMBL" id="SUX48643.1"/>
    </source>
</evidence>
<dbReference type="Proteomes" id="UP000254282">
    <property type="component" value="Unassembled WGS sequence"/>
</dbReference>
<evidence type="ECO:0000313" key="3">
    <source>
        <dbReference type="Proteomes" id="UP000254282"/>
    </source>
</evidence>